<protein>
    <submittedName>
        <fullName evidence="1">Uncharacterized protein</fullName>
    </submittedName>
</protein>
<dbReference type="AlphaFoldDB" id="A0A5N6BVU3"/>
<evidence type="ECO:0000313" key="1">
    <source>
        <dbReference type="EMBL" id="KAB8184595.1"/>
    </source>
</evidence>
<keyword evidence="2" id="KW-1185">Reference proteome</keyword>
<comment type="caution">
    <text evidence="1">The sequence shown here is derived from an EMBL/GenBank/DDBJ whole genome shotgun (WGS) entry which is preliminary data.</text>
</comment>
<name>A0A5N6BVU3_9ACTN</name>
<dbReference type="EMBL" id="VDMA02000007">
    <property type="protein sequence ID" value="KAB8184595.1"/>
    <property type="molecule type" value="Genomic_DNA"/>
</dbReference>
<organism evidence="1 2">
    <name type="scientific">Microbispora catharanthi</name>
    <dbReference type="NCBI Taxonomy" id="1712871"/>
    <lineage>
        <taxon>Bacteria</taxon>
        <taxon>Bacillati</taxon>
        <taxon>Actinomycetota</taxon>
        <taxon>Actinomycetes</taxon>
        <taxon>Streptosporangiales</taxon>
        <taxon>Streptosporangiaceae</taxon>
        <taxon>Microbispora</taxon>
    </lineage>
</organism>
<dbReference type="Proteomes" id="UP000313066">
    <property type="component" value="Unassembled WGS sequence"/>
</dbReference>
<reference evidence="1 2" key="1">
    <citation type="submission" date="2019-10" db="EMBL/GenBank/DDBJ databases">
        <title>Nonomuraea sp. nov., isolated from Phyllanthus amarus.</title>
        <authorList>
            <person name="Klykleung N."/>
            <person name="Tanasupawat S."/>
        </authorList>
    </citation>
    <scope>NUCLEOTIDE SEQUENCE [LARGE SCALE GENOMIC DNA]</scope>
    <source>
        <strain evidence="1 2">CR1-09</strain>
    </source>
</reference>
<accession>A0A5N6BVU3</accession>
<proteinExistence type="predicted"/>
<gene>
    <name evidence="1" type="ORF">FH610_016050</name>
</gene>
<dbReference type="RefSeq" id="WP_139575214.1">
    <property type="nucleotide sequence ID" value="NZ_VDMA02000007.1"/>
</dbReference>
<sequence>MTGLIGLAICMTLAGVAVWFLSTSARRAHRMLTVLGNATQVAHPEYRMRLQPPDGVFSLTLPLSFERQSSGDSNGRQEVVENALGDLTVVPSFPSTDMTGYLREFAGGKGVDPVVREAAEREVRGLGKAVRATALVELTRPLAEPELVEEMKPYGFGPQDMDKYFFMSSAVPAVAKPVFWSALGGCAERGLGDCDERSATKQFQQWVGSLADDDRHNLRRLGLDLKVLRDAAADGHVYGFVVNWMTREDLLGLLGKPDVRNVYVVEAVPHSDRVPH</sequence>
<evidence type="ECO:0000313" key="2">
    <source>
        <dbReference type="Proteomes" id="UP000313066"/>
    </source>
</evidence>